<dbReference type="AlphaFoldDB" id="A0A182IWB6"/>
<name>A0A182IWB6_ANOAO</name>
<dbReference type="EnsemblMetazoa" id="AATE006726-RA">
    <property type="protein sequence ID" value="AATE006726-PA.1"/>
    <property type="gene ID" value="AATE006726"/>
</dbReference>
<protein>
    <submittedName>
        <fullName evidence="1">Uncharacterized protein</fullName>
    </submittedName>
</protein>
<proteinExistence type="predicted"/>
<reference evidence="1" key="1">
    <citation type="submission" date="2022-08" db="UniProtKB">
        <authorList>
            <consortium name="EnsemblMetazoa"/>
        </authorList>
    </citation>
    <scope>IDENTIFICATION</scope>
    <source>
        <strain evidence="1">EBRO</strain>
    </source>
</reference>
<accession>A0A182IWB6</accession>
<dbReference type="VEuPathDB" id="VectorBase:AATE006726"/>
<sequence length="142" mass="15535">MALWCIWLISVLLPAVFGAPTVHLQDAYHESATVANIPNSNAVQLGARFAEAQPAATGKPHIVEPTWITVTGPPPVYTPPGNPGQLPHVMQPYYTYVPVPPENQPWPWPAQWPSYYPGMPVLPHPAGPSQLCQQPSNPYRVT</sequence>
<evidence type="ECO:0000313" key="1">
    <source>
        <dbReference type="EnsemblMetazoa" id="AATE006726-PA.1"/>
    </source>
</evidence>
<organism evidence="1">
    <name type="scientific">Anopheles atroparvus</name>
    <name type="common">European mosquito</name>
    <dbReference type="NCBI Taxonomy" id="41427"/>
    <lineage>
        <taxon>Eukaryota</taxon>
        <taxon>Metazoa</taxon>
        <taxon>Ecdysozoa</taxon>
        <taxon>Arthropoda</taxon>
        <taxon>Hexapoda</taxon>
        <taxon>Insecta</taxon>
        <taxon>Pterygota</taxon>
        <taxon>Neoptera</taxon>
        <taxon>Endopterygota</taxon>
        <taxon>Diptera</taxon>
        <taxon>Nematocera</taxon>
        <taxon>Culicoidea</taxon>
        <taxon>Culicidae</taxon>
        <taxon>Anophelinae</taxon>
        <taxon>Anopheles</taxon>
    </lineage>
</organism>